<name>A0A2P2R0V0_RHIMU</name>
<reference evidence="1" key="1">
    <citation type="submission" date="2018-02" db="EMBL/GenBank/DDBJ databases">
        <title>Rhizophora mucronata_Transcriptome.</title>
        <authorList>
            <person name="Meera S.P."/>
            <person name="Sreeshan A."/>
            <person name="Augustine A."/>
        </authorList>
    </citation>
    <scope>NUCLEOTIDE SEQUENCE</scope>
    <source>
        <tissue evidence="1">Leaf</tissue>
    </source>
</reference>
<accession>A0A2P2R0V0</accession>
<organism evidence="1">
    <name type="scientific">Rhizophora mucronata</name>
    <name type="common">Asiatic mangrove</name>
    <dbReference type="NCBI Taxonomy" id="61149"/>
    <lineage>
        <taxon>Eukaryota</taxon>
        <taxon>Viridiplantae</taxon>
        <taxon>Streptophyta</taxon>
        <taxon>Embryophyta</taxon>
        <taxon>Tracheophyta</taxon>
        <taxon>Spermatophyta</taxon>
        <taxon>Magnoliopsida</taxon>
        <taxon>eudicotyledons</taxon>
        <taxon>Gunneridae</taxon>
        <taxon>Pentapetalae</taxon>
        <taxon>rosids</taxon>
        <taxon>fabids</taxon>
        <taxon>Malpighiales</taxon>
        <taxon>Rhizophoraceae</taxon>
        <taxon>Rhizophora</taxon>
    </lineage>
</organism>
<evidence type="ECO:0000313" key="1">
    <source>
        <dbReference type="EMBL" id="MBX72850.1"/>
    </source>
</evidence>
<protein>
    <submittedName>
        <fullName evidence="1">Uncharacterized protein</fullName>
    </submittedName>
</protein>
<dbReference type="AlphaFoldDB" id="A0A2P2R0V0"/>
<proteinExistence type="predicted"/>
<sequence>MNGTEVNLDGRLNHFLSDPSNVLGSLPKKIIDMKYRGAIFFIFHV</sequence>
<dbReference type="EMBL" id="GGEC01092366">
    <property type="protein sequence ID" value="MBX72850.1"/>
    <property type="molecule type" value="Transcribed_RNA"/>
</dbReference>